<feature type="active site" description="Charge relay system" evidence="16 17">
    <location>
        <position position="256"/>
    </location>
</feature>
<evidence type="ECO:0000256" key="2">
    <source>
        <dbReference type="ARBA" id="ARBA00004613"/>
    </source>
</evidence>
<evidence type="ECO:0000256" key="6">
    <source>
        <dbReference type="ARBA" id="ARBA00022692"/>
    </source>
</evidence>
<dbReference type="FunFam" id="2.60.120.260:FF:000026">
    <property type="entry name" value="proprotein convertase subtilisin/kexin type 7"/>
    <property type="match status" value="1"/>
</dbReference>
<feature type="compositionally biased region" description="Acidic residues" evidence="18">
    <location>
        <begin position="785"/>
        <end position="801"/>
    </location>
</feature>
<reference evidence="22 23" key="1">
    <citation type="submission" date="2017-10" db="EMBL/GenBank/DDBJ databases">
        <title>Comparative genomics in systemic dimorphic fungi from Ajellomycetaceae.</title>
        <authorList>
            <person name="Munoz J.F."/>
            <person name="Mcewen J.G."/>
            <person name="Clay O.K."/>
            <person name="Cuomo C.A."/>
        </authorList>
    </citation>
    <scope>NUCLEOTIDE SEQUENCE [LARGE SCALE GENOMIC DNA]</scope>
    <source>
        <strain evidence="22 23">UAMH130</strain>
    </source>
</reference>
<feature type="region of interest" description="Disordered" evidence="18">
    <location>
        <begin position="124"/>
        <end position="159"/>
    </location>
</feature>
<gene>
    <name evidence="22" type="ORF">GX51_00846</name>
</gene>
<organism evidence="22 23">
    <name type="scientific">Blastomyces parvus</name>
    <dbReference type="NCBI Taxonomy" id="2060905"/>
    <lineage>
        <taxon>Eukaryota</taxon>
        <taxon>Fungi</taxon>
        <taxon>Dikarya</taxon>
        <taxon>Ascomycota</taxon>
        <taxon>Pezizomycotina</taxon>
        <taxon>Eurotiomycetes</taxon>
        <taxon>Eurotiomycetidae</taxon>
        <taxon>Onygenales</taxon>
        <taxon>Ajellomycetaceae</taxon>
        <taxon>Blastomyces</taxon>
    </lineage>
</organism>
<evidence type="ECO:0000256" key="16">
    <source>
        <dbReference type="PIRSR" id="PIRSR615500-1"/>
    </source>
</evidence>
<feature type="active site" description="Charge relay system" evidence="16 17">
    <location>
        <position position="218"/>
    </location>
</feature>
<evidence type="ECO:0000256" key="10">
    <source>
        <dbReference type="ARBA" id="ARBA00022837"/>
    </source>
</evidence>
<comment type="similarity">
    <text evidence="3">Belongs to the peptidase S8 family. Furin subfamily.</text>
</comment>
<protein>
    <submittedName>
        <fullName evidence="22">Kexin</fullName>
    </submittedName>
</protein>
<dbReference type="SUPFAM" id="SSF52743">
    <property type="entry name" value="Subtilisin-like"/>
    <property type="match status" value="1"/>
</dbReference>
<dbReference type="FunFam" id="3.40.50.200:FF:000005">
    <property type="entry name" value="Proprotein convertase subtilisin/kexin type 7"/>
    <property type="match status" value="1"/>
</dbReference>
<dbReference type="PROSITE" id="PS00138">
    <property type="entry name" value="SUBTILASE_SER"/>
    <property type="match status" value="1"/>
</dbReference>
<dbReference type="InterPro" id="IPR023827">
    <property type="entry name" value="Peptidase_S8_Asp-AS"/>
</dbReference>
<comment type="caution">
    <text evidence="22">The sequence shown here is derived from an EMBL/GenBank/DDBJ whole genome shotgun (WGS) entry which is preliminary data.</text>
</comment>
<dbReference type="PANTHER" id="PTHR42884:SF14">
    <property type="entry name" value="NEUROENDOCRINE CONVERTASE 1"/>
    <property type="match status" value="1"/>
</dbReference>
<dbReference type="InterPro" id="IPR023828">
    <property type="entry name" value="Peptidase_S8_Ser-AS"/>
</dbReference>
<keyword evidence="10" id="KW-0106">Calcium</keyword>
<sequence>MKLLGAAGAVALLLINTARASIVPRNHDANDYFALHLDRSVSPGHIAQLLGATHEGQIGELADHHTFSRPRGLQGSDLDKTLDDLRLRRRRRKRDVSSASVDDPVVTDALDAILWSQKLTLRPPMVKRAPPLPPTPKTTTTKITKTKARQSKPQVQEDDGYNATERLLEITQILEIEDPIFADQWHLFNSVDRGHDLNVTGLWLEGITGEGAISAIVDDGLDMNSNDLRDNYFAEGSYDYNDKSPVPKPRLFDDKHGTRCAGEIAAVRNDVCGVGVAYDSKVSGIRILSKPVSDEDEAASINYKYQDNQIYSCSWGPIDDGTTMDAPGILIRRAMVNGIQKGRAGRGSIFVFAAGNGAGSEDNCNFDGYTNSIYSVTVGALDRDDNHPYYSEWCSAQLVVTYSSGNNGAIHTTDVGLDTCATRHGGTSAAGPLVAGVVALALSVRPELTWRDIQYILLETAIPVHLDGSDWQETSIGKHFSHEFGYGKVDAYSAVHLAKDWKLVKPQAWLHSPWLTVNHPIPQGEMGLASSFEVTKKMLKKNNLERVEHVTLTMNVNHTRRGDLSVELRSPTGVVSHLSTTRKNDKHAVGYVDWTFMSVAHWGESGIGKWTVIVKDTIVNKHNGTFIDWRLDLWGEAIDPKIQKLHPLPTENDHDHDTETAIVATTPITATGGRPTPTSIPPDGVNRPVNSKPTDSASASDPDADDDDDDNDDDDNDSANASKTENFLPSFFPTFGVSKRTQVWIYGSLALILIFCAALAVYFLVQRRKRLRNNPRDDYEFEMIDGSDEADPLSGDGDGDGDGVRHLGAGGVGGVGRKQRRKKGGELYDAFAGESDEELLSDDGVGEGLSDSGSEGPYRDEEDEKRVGGSGGGLSEKT</sequence>
<dbReference type="Proteomes" id="UP000224080">
    <property type="component" value="Unassembled WGS sequence"/>
</dbReference>
<dbReference type="PANTHER" id="PTHR42884">
    <property type="entry name" value="PROPROTEIN CONVERTASE SUBTILISIN/KEXIN-RELATED"/>
    <property type="match status" value="1"/>
</dbReference>
<keyword evidence="7 20" id="KW-0732">Signal</keyword>
<proteinExistence type="inferred from homology"/>
<feature type="region of interest" description="Disordered" evidence="18">
    <location>
        <begin position="665"/>
        <end position="725"/>
    </location>
</feature>
<keyword evidence="14" id="KW-0865">Zymogen</keyword>
<feature type="compositionally biased region" description="Gly residues" evidence="18">
    <location>
        <begin position="868"/>
        <end position="878"/>
    </location>
</feature>
<dbReference type="GO" id="GO:0016485">
    <property type="term" value="P:protein processing"/>
    <property type="evidence" value="ECO:0007669"/>
    <property type="project" value="TreeGrafter"/>
</dbReference>
<feature type="chain" id="PRO_5012044267" evidence="20">
    <location>
        <begin position="21"/>
        <end position="878"/>
    </location>
</feature>
<evidence type="ECO:0000313" key="23">
    <source>
        <dbReference type="Proteomes" id="UP000224080"/>
    </source>
</evidence>
<dbReference type="GO" id="GO:0005802">
    <property type="term" value="C:trans-Golgi network"/>
    <property type="evidence" value="ECO:0007669"/>
    <property type="project" value="TreeGrafter"/>
</dbReference>
<dbReference type="InterPro" id="IPR000209">
    <property type="entry name" value="Peptidase_S8/S53_dom"/>
</dbReference>
<dbReference type="InterPro" id="IPR008979">
    <property type="entry name" value="Galactose-bd-like_sf"/>
</dbReference>
<feature type="signal peptide" evidence="20">
    <location>
        <begin position="1"/>
        <end position="20"/>
    </location>
</feature>
<dbReference type="STRING" id="2060905.A0A2B7XKA5"/>
<dbReference type="EMBL" id="PDNC01000006">
    <property type="protein sequence ID" value="PGH09092.1"/>
    <property type="molecule type" value="Genomic_DNA"/>
</dbReference>
<feature type="domain" description="P/Homo B" evidence="21">
    <location>
        <begin position="504"/>
        <end position="639"/>
    </location>
</feature>
<dbReference type="GO" id="GO:0004252">
    <property type="term" value="F:serine-type endopeptidase activity"/>
    <property type="evidence" value="ECO:0007669"/>
    <property type="project" value="UniProtKB-UniRule"/>
</dbReference>
<evidence type="ECO:0000256" key="5">
    <source>
        <dbReference type="ARBA" id="ARBA00022670"/>
    </source>
</evidence>
<dbReference type="CDD" id="cd04059">
    <property type="entry name" value="Peptidases_S8_Protein_convertases_Kexins_Furin-like"/>
    <property type="match status" value="1"/>
</dbReference>
<dbReference type="GO" id="GO:0000139">
    <property type="term" value="C:Golgi membrane"/>
    <property type="evidence" value="ECO:0007669"/>
    <property type="project" value="TreeGrafter"/>
</dbReference>
<evidence type="ECO:0000256" key="17">
    <source>
        <dbReference type="PROSITE-ProRule" id="PRU01240"/>
    </source>
</evidence>
<evidence type="ECO:0000256" key="15">
    <source>
        <dbReference type="ARBA" id="ARBA00023180"/>
    </source>
</evidence>
<keyword evidence="4" id="KW-0964">Secreted</keyword>
<dbReference type="Gene3D" id="3.40.50.200">
    <property type="entry name" value="Peptidase S8/S53 domain"/>
    <property type="match status" value="1"/>
</dbReference>
<keyword evidence="9 17" id="KW-0720">Serine protease</keyword>
<name>A0A2B7XKA5_9EURO</name>
<keyword evidence="8 17" id="KW-0378">Hydrolase</keyword>
<evidence type="ECO:0000256" key="4">
    <source>
        <dbReference type="ARBA" id="ARBA00022525"/>
    </source>
</evidence>
<dbReference type="Gene3D" id="2.60.120.260">
    <property type="entry name" value="Galactose-binding domain-like"/>
    <property type="match status" value="1"/>
</dbReference>
<evidence type="ECO:0000256" key="13">
    <source>
        <dbReference type="ARBA" id="ARBA00023136"/>
    </source>
</evidence>
<evidence type="ECO:0000256" key="18">
    <source>
        <dbReference type="SAM" id="MobiDB-lite"/>
    </source>
</evidence>
<feature type="transmembrane region" description="Helical" evidence="19">
    <location>
        <begin position="743"/>
        <end position="765"/>
    </location>
</feature>
<evidence type="ECO:0000256" key="8">
    <source>
        <dbReference type="ARBA" id="ARBA00022801"/>
    </source>
</evidence>
<dbReference type="PROSITE" id="PS00137">
    <property type="entry name" value="SUBTILASE_HIS"/>
    <property type="match status" value="1"/>
</dbReference>
<dbReference type="InterPro" id="IPR022398">
    <property type="entry name" value="Peptidase_S8_His-AS"/>
</dbReference>
<keyword evidence="23" id="KW-1185">Reference proteome</keyword>
<evidence type="ECO:0000256" key="12">
    <source>
        <dbReference type="ARBA" id="ARBA00023026"/>
    </source>
</evidence>
<keyword evidence="13 19" id="KW-0472">Membrane</keyword>
<comment type="subcellular location">
    <subcellularLocation>
        <location evidence="1">Membrane</location>
    </subcellularLocation>
    <subcellularLocation>
        <location evidence="2">Secreted</location>
    </subcellularLocation>
</comment>
<evidence type="ECO:0000256" key="1">
    <source>
        <dbReference type="ARBA" id="ARBA00004370"/>
    </source>
</evidence>
<dbReference type="PRINTS" id="PR00723">
    <property type="entry name" value="SUBTILISIN"/>
</dbReference>
<dbReference type="GO" id="GO:0005576">
    <property type="term" value="C:extracellular region"/>
    <property type="evidence" value="ECO:0007669"/>
    <property type="project" value="UniProtKB-SubCell"/>
</dbReference>
<keyword evidence="5 17" id="KW-0645">Protease</keyword>
<keyword evidence="6 19" id="KW-0812">Transmembrane</keyword>
<evidence type="ECO:0000256" key="3">
    <source>
        <dbReference type="ARBA" id="ARBA00005325"/>
    </source>
</evidence>
<evidence type="ECO:0000256" key="19">
    <source>
        <dbReference type="SAM" id="Phobius"/>
    </source>
</evidence>
<dbReference type="InterPro" id="IPR034182">
    <property type="entry name" value="Kexin/furin"/>
</dbReference>
<dbReference type="Pfam" id="PF00082">
    <property type="entry name" value="Peptidase_S8"/>
    <property type="match status" value="1"/>
</dbReference>
<keyword evidence="12" id="KW-0843">Virulence</keyword>
<dbReference type="PROSITE" id="PS00136">
    <property type="entry name" value="SUBTILASE_ASP"/>
    <property type="match status" value="1"/>
</dbReference>
<evidence type="ECO:0000259" key="21">
    <source>
        <dbReference type="PROSITE" id="PS51829"/>
    </source>
</evidence>
<dbReference type="InterPro" id="IPR036852">
    <property type="entry name" value="Peptidase_S8/S53_dom_sf"/>
</dbReference>
<evidence type="ECO:0000256" key="14">
    <source>
        <dbReference type="ARBA" id="ARBA00023145"/>
    </source>
</evidence>
<keyword evidence="11 19" id="KW-1133">Transmembrane helix</keyword>
<dbReference type="InterPro" id="IPR002884">
    <property type="entry name" value="P_dom"/>
</dbReference>
<dbReference type="PROSITE" id="PS51829">
    <property type="entry name" value="P_HOMO_B"/>
    <property type="match status" value="1"/>
</dbReference>
<accession>A0A2B7XKA5</accession>
<evidence type="ECO:0000256" key="20">
    <source>
        <dbReference type="SAM" id="SignalP"/>
    </source>
</evidence>
<dbReference type="PROSITE" id="PS51892">
    <property type="entry name" value="SUBTILASE"/>
    <property type="match status" value="1"/>
</dbReference>
<dbReference type="OrthoDB" id="300641at2759"/>
<dbReference type="SUPFAM" id="SSF49785">
    <property type="entry name" value="Galactose-binding domain-like"/>
    <property type="match status" value="1"/>
</dbReference>
<evidence type="ECO:0000256" key="11">
    <source>
        <dbReference type="ARBA" id="ARBA00022989"/>
    </source>
</evidence>
<dbReference type="AlphaFoldDB" id="A0A2B7XKA5"/>
<feature type="compositionally biased region" description="Acidic residues" evidence="18">
    <location>
        <begin position="702"/>
        <end position="717"/>
    </location>
</feature>
<evidence type="ECO:0000256" key="7">
    <source>
        <dbReference type="ARBA" id="ARBA00022729"/>
    </source>
</evidence>
<dbReference type="Pfam" id="PF01483">
    <property type="entry name" value="P_proprotein"/>
    <property type="match status" value="1"/>
</dbReference>
<dbReference type="InterPro" id="IPR015500">
    <property type="entry name" value="Peptidase_S8_subtilisin-rel"/>
</dbReference>
<evidence type="ECO:0000313" key="22">
    <source>
        <dbReference type="EMBL" id="PGH09092.1"/>
    </source>
</evidence>
<keyword evidence="15" id="KW-0325">Glycoprotein</keyword>
<dbReference type="GO" id="GO:0007323">
    <property type="term" value="P:peptide pheromone maturation"/>
    <property type="evidence" value="ECO:0007669"/>
    <property type="project" value="UniProtKB-ARBA"/>
</dbReference>
<feature type="region of interest" description="Disordered" evidence="18">
    <location>
        <begin position="785"/>
        <end position="878"/>
    </location>
</feature>
<feature type="active site" description="Charge relay system" evidence="16 17">
    <location>
        <position position="428"/>
    </location>
</feature>
<feature type="compositionally biased region" description="Acidic residues" evidence="18">
    <location>
        <begin position="834"/>
        <end position="845"/>
    </location>
</feature>
<evidence type="ECO:0000256" key="9">
    <source>
        <dbReference type="ARBA" id="ARBA00022825"/>
    </source>
</evidence>